<evidence type="ECO:0000256" key="1">
    <source>
        <dbReference type="ARBA" id="ARBA00023002"/>
    </source>
</evidence>
<reference evidence="7" key="1">
    <citation type="journal article" date="2012" name="PLoS Genet.">
        <title>Comparative analysis of the genomes of two field isolates of the rice blast fungus Magnaporthe oryzae.</title>
        <authorList>
            <person name="Xue M."/>
            <person name="Yang J."/>
            <person name="Li Z."/>
            <person name="Hu S."/>
            <person name="Yao N."/>
            <person name="Dean R.A."/>
            <person name="Zhao W."/>
            <person name="Shen M."/>
            <person name="Zhang H."/>
            <person name="Li C."/>
            <person name="Liu L."/>
            <person name="Cao L."/>
            <person name="Xu X."/>
            <person name="Xing Y."/>
            <person name="Hsiang T."/>
            <person name="Zhang Z."/>
            <person name="Xu J.R."/>
            <person name="Peng Y.L."/>
        </authorList>
    </citation>
    <scope>NUCLEOTIDE SEQUENCE</scope>
    <source>
        <strain evidence="7">Y34</strain>
    </source>
</reference>
<dbReference type="Proteomes" id="UP000011086">
    <property type="component" value="Unassembled WGS sequence"/>
</dbReference>
<evidence type="ECO:0000256" key="3">
    <source>
        <dbReference type="ARBA" id="ARBA00037882"/>
    </source>
</evidence>
<feature type="compositionally biased region" description="Polar residues" evidence="4">
    <location>
        <begin position="307"/>
        <end position="319"/>
    </location>
</feature>
<evidence type="ECO:0000256" key="4">
    <source>
        <dbReference type="SAM" id="MobiDB-lite"/>
    </source>
</evidence>
<organism evidence="7">
    <name type="scientific">Pyricularia oryzae (strain Y34)</name>
    <name type="common">Rice blast fungus</name>
    <name type="synonym">Magnaporthe oryzae</name>
    <dbReference type="NCBI Taxonomy" id="1143189"/>
    <lineage>
        <taxon>Eukaryota</taxon>
        <taxon>Fungi</taxon>
        <taxon>Dikarya</taxon>
        <taxon>Ascomycota</taxon>
        <taxon>Pezizomycotina</taxon>
        <taxon>Sordariomycetes</taxon>
        <taxon>Sordariomycetidae</taxon>
        <taxon>Magnaporthales</taxon>
        <taxon>Pyriculariaceae</taxon>
        <taxon>Pyricularia</taxon>
    </lineage>
</organism>
<sequence>MASKPNPYAFPLKVKEYAAAPVPSMEEWETMWKAWDCVTTQMFPPEALMEQPISLRNPLKFYVGHIPTFEDIHLSRATGTALTEPSSYAQFFERGIDPDVDDPTQCHDHSELPTVWPDLEEMLDYREKVKLRIKSLYETGLAYKSRCVGRALWIGYEHEGLHLETFLYMSLLSPNIKPPPGVPRPNFEKMAKLAVARRVPNQWFNIPEQELTIGYEDPESDDGPNRYFAWDNEREPYDVRVAGFEAQARPVSVGEYVIYLVDAGRQDSFPATWVHMDTVTNTQVDDHAVKPLNGFLSSQPDGPLNESDLQSDGSLNGAQCNEHVARSLNGSSNNKVNGSLNGSDPHQSRHSEESVQSFIASHGIRTVWGPIPLAHALDWPATLCYNDASSYADWVGGGVRIPTMHEVRSIHEFADEQKKKRHGVETTTRSGGPANAKNKQMHTDPEAIFTDLTGANVGLQNFHPVSVTHRGGELCGLGDLGGAWEWTSSLFAPQPNFKPMDIYHGYSYLIPLVFYNCRRKSTYPKSLAGGICSISVHVFCKHQSLVQLGVTNRDWGSD</sequence>
<evidence type="ECO:0000256" key="2">
    <source>
        <dbReference type="ARBA" id="ARBA00023004"/>
    </source>
</evidence>
<evidence type="ECO:0000259" key="5">
    <source>
        <dbReference type="Pfam" id="PF03781"/>
    </source>
</evidence>
<feature type="region of interest" description="Disordered" evidence="4">
    <location>
        <begin position="414"/>
        <end position="440"/>
    </location>
</feature>
<dbReference type="SUPFAM" id="SSF56436">
    <property type="entry name" value="C-type lectin-like"/>
    <property type="match status" value="1"/>
</dbReference>
<dbReference type="Pfam" id="PF03781">
    <property type="entry name" value="FGE-sulfatase"/>
    <property type="match status" value="1"/>
</dbReference>
<dbReference type="Gene3D" id="3.90.1580.10">
    <property type="entry name" value="paralog of FGE (formylglycine-generating enzyme)"/>
    <property type="match status" value="1"/>
</dbReference>
<feature type="domain" description="Sulfatase-modifying factor enzyme-like" evidence="5">
    <location>
        <begin position="227"/>
        <end position="503"/>
    </location>
</feature>
<dbReference type="EMBL" id="JH794016">
    <property type="protein sequence ID" value="ELQ35191.1"/>
    <property type="molecule type" value="Genomic_DNA"/>
</dbReference>
<comment type="pathway">
    <text evidence="3">Amino-acid biosynthesis; ergothioneine biosynthesis.</text>
</comment>
<dbReference type="PANTHER" id="PTHR43397:SF1">
    <property type="entry name" value="ERGOTHIONEINE BIOSYNTHESIS PROTEIN 1"/>
    <property type="match status" value="1"/>
</dbReference>
<dbReference type="InterPro" id="IPR016187">
    <property type="entry name" value="CTDL_fold"/>
</dbReference>
<protein>
    <submittedName>
        <fullName evidence="7">DUF323 domain-containing protein</fullName>
    </submittedName>
</protein>
<dbReference type="InterPro" id="IPR042095">
    <property type="entry name" value="SUMF_sf"/>
</dbReference>
<evidence type="ECO:0000313" key="7">
    <source>
        <dbReference type="EMBL" id="ELQ35191.1"/>
    </source>
</evidence>
<feature type="domain" description="DinB-like" evidence="6">
    <location>
        <begin position="29"/>
        <end position="165"/>
    </location>
</feature>
<dbReference type="InterPro" id="IPR024775">
    <property type="entry name" value="DinB-like"/>
</dbReference>
<dbReference type="InterPro" id="IPR005532">
    <property type="entry name" value="SUMF_dom"/>
</dbReference>
<accession>A0AA97PHV1</accession>
<evidence type="ECO:0000259" key="6">
    <source>
        <dbReference type="Pfam" id="PF12867"/>
    </source>
</evidence>
<proteinExistence type="predicted"/>
<keyword evidence="2" id="KW-0408">Iron</keyword>
<dbReference type="PANTHER" id="PTHR43397">
    <property type="entry name" value="ERGOTHIONEINE BIOSYNTHESIS PROTEIN 1"/>
    <property type="match status" value="1"/>
</dbReference>
<gene>
    <name evidence="7" type="ORF">OOU_Y34scaffold00723g5</name>
</gene>
<dbReference type="InterPro" id="IPR051128">
    <property type="entry name" value="EgtD_Methyltrsf_superfamily"/>
</dbReference>
<feature type="region of interest" description="Disordered" evidence="4">
    <location>
        <begin position="291"/>
        <end position="356"/>
    </location>
</feature>
<keyword evidence="1" id="KW-0560">Oxidoreductase</keyword>
<name>A0AA97PHV1_PYRO3</name>
<dbReference type="AlphaFoldDB" id="A0AA97PHV1"/>
<dbReference type="Pfam" id="PF12867">
    <property type="entry name" value="DinB_2"/>
    <property type="match status" value="1"/>
</dbReference>
<feature type="compositionally biased region" description="Polar residues" evidence="4">
    <location>
        <begin position="328"/>
        <end position="345"/>
    </location>
</feature>